<proteinExistence type="predicted"/>
<dbReference type="EMBL" id="JARYMX010000576">
    <property type="protein sequence ID" value="KAJ9535167.1"/>
    <property type="molecule type" value="Genomic_DNA"/>
</dbReference>
<evidence type="ECO:0000313" key="1">
    <source>
        <dbReference type="EMBL" id="KAJ9535167.1"/>
    </source>
</evidence>
<comment type="caution">
    <text evidence="1">The sequence shown here is derived from an EMBL/GenBank/DDBJ whole genome shotgun (WGS) entry which is preliminary data.</text>
</comment>
<sequence>MMLSWYLVITDFTASGPELYCKLFLREFTRPYGLTLVFQNLKSFQEKIEQQEARKSFICRCYEHNSTLDEIRETTGYLKSVFEMKDLGKTRFLSYRIEFVEY</sequence>
<dbReference type="Proteomes" id="UP001172457">
    <property type="component" value="Unassembled WGS sequence"/>
</dbReference>
<evidence type="ECO:0000313" key="2">
    <source>
        <dbReference type="Proteomes" id="UP001172457"/>
    </source>
</evidence>
<reference evidence="1" key="1">
    <citation type="submission" date="2023-03" db="EMBL/GenBank/DDBJ databases">
        <title>Chromosome-scale reference genome and RAD-based genetic map of yellow starthistle (Centaurea solstitialis) reveal putative structural variation and QTLs associated with invader traits.</title>
        <authorList>
            <person name="Reatini B."/>
            <person name="Cang F.A."/>
            <person name="Jiang Q."/>
            <person name="Mckibben M.T.W."/>
            <person name="Barker M.S."/>
            <person name="Rieseberg L.H."/>
            <person name="Dlugosch K.M."/>
        </authorList>
    </citation>
    <scope>NUCLEOTIDE SEQUENCE</scope>
    <source>
        <strain evidence="1">CAN-66</strain>
        <tissue evidence="1">Leaf</tissue>
    </source>
</reference>
<name>A0AA38SLA8_9ASTR</name>
<organism evidence="1 2">
    <name type="scientific">Centaurea solstitialis</name>
    <name type="common">yellow star-thistle</name>
    <dbReference type="NCBI Taxonomy" id="347529"/>
    <lineage>
        <taxon>Eukaryota</taxon>
        <taxon>Viridiplantae</taxon>
        <taxon>Streptophyta</taxon>
        <taxon>Embryophyta</taxon>
        <taxon>Tracheophyta</taxon>
        <taxon>Spermatophyta</taxon>
        <taxon>Magnoliopsida</taxon>
        <taxon>eudicotyledons</taxon>
        <taxon>Gunneridae</taxon>
        <taxon>Pentapetalae</taxon>
        <taxon>asterids</taxon>
        <taxon>campanulids</taxon>
        <taxon>Asterales</taxon>
        <taxon>Asteraceae</taxon>
        <taxon>Carduoideae</taxon>
        <taxon>Cardueae</taxon>
        <taxon>Centaureinae</taxon>
        <taxon>Centaurea</taxon>
    </lineage>
</organism>
<accession>A0AA38SLA8</accession>
<dbReference type="AlphaFoldDB" id="A0AA38SLA8"/>
<keyword evidence="2" id="KW-1185">Reference proteome</keyword>
<gene>
    <name evidence="1" type="ORF">OSB04_un001755</name>
</gene>
<protein>
    <submittedName>
        <fullName evidence="1">Uncharacterized protein</fullName>
    </submittedName>
</protein>